<keyword evidence="1" id="KW-0547">Nucleotide-binding</keyword>
<reference evidence="2 3" key="1">
    <citation type="submission" date="2020-04" db="EMBL/GenBank/DDBJ databases">
        <title>Description of novel Gluconacetobacter.</title>
        <authorList>
            <person name="Sombolestani A."/>
        </authorList>
    </citation>
    <scope>NUCLEOTIDE SEQUENCE [LARGE SCALE GENOMIC DNA]</scope>
    <source>
        <strain evidence="2 3">LMG 21312</strain>
    </source>
</reference>
<dbReference type="GO" id="GO:0016740">
    <property type="term" value="F:transferase activity"/>
    <property type="evidence" value="ECO:0007669"/>
    <property type="project" value="UniProtKB-KW"/>
</dbReference>
<dbReference type="Proteomes" id="UP000561066">
    <property type="component" value="Unassembled WGS sequence"/>
</dbReference>
<evidence type="ECO:0000313" key="3">
    <source>
        <dbReference type="Proteomes" id="UP000561066"/>
    </source>
</evidence>
<dbReference type="EMBL" id="JABEQH010000005">
    <property type="protein sequence ID" value="MBB2175277.1"/>
    <property type="molecule type" value="Genomic_DNA"/>
</dbReference>
<dbReference type="GO" id="GO:0000166">
    <property type="term" value="F:nucleotide binding"/>
    <property type="evidence" value="ECO:0007669"/>
    <property type="project" value="UniProtKB-KW"/>
</dbReference>
<dbReference type="Gene3D" id="1.10.3090.10">
    <property type="entry name" value="cca-adding enzyme, domain 2"/>
    <property type="match status" value="1"/>
</dbReference>
<name>A0A7W4J6E3_9PROT</name>
<dbReference type="AlphaFoldDB" id="A0A7W4J6E3"/>
<organism evidence="2 3">
    <name type="scientific">Gluconacetobacter johannae</name>
    <dbReference type="NCBI Taxonomy" id="112140"/>
    <lineage>
        <taxon>Bacteria</taxon>
        <taxon>Pseudomonadati</taxon>
        <taxon>Pseudomonadota</taxon>
        <taxon>Alphaproteobacteria</taxon>
        <taxon>Acetobacterales</taxon>
        <taxon>Acetobacteraceae</taxon>
        <taxon>Gluconacetobacter</taxon>
    </lineage>
</organism>
<dbReference type="PANTHER" id="PTHR47545:SF1">
    <property type="entry name" value="MULTIFUNCTIONAL CCA PROTEIN"/>
    <property type="match status" value="1"/>
</dbReference>
<keyword evidence="2" id="KW-0808">Transferase</keyword>
<evidence type="ECO:0000313" key="2">
    <source>
        <dbReference type="EMBL" id="MBB2175277.1"/>
    </source>
</evidence>
<dbReference type="PANTHER" id="PTHR47545">
    <property type="entry name" value="MULTIFUNCTIONAL CCA PROTEIN"/>
    <property type="match status" value="1"/>
</dbReference>
<evidence type="ECO:0000256" key="1">
    <source>
        <dbReference type="ARBA" id="ARBA00022741"/>
    </source>
</evidence>
<gene>
    <name evidence="2" type="ORF">HLH21_04960</name>
</gene>
<keyword evidence="3" id="KW-1185">Reference proteome</keyword>
<sequence>MAALLAEGECAAEEDDLDRMFGHMEAGALAGTPPSEIWPELARGLMSPAPAAMLRTLRDCGCLREILPEVAALFGVPHSYEDLGETDLGTHMLATLTEAARRHAPLSVRFALLVMNIGKIDSPPEHLPHHYRHAERAQPRIEALCDRFGVPPDCRALALMATTSVERVHRVSAVRAGPVADMLQQMGAFDAPTFYESLMLVCTCDYCAYDGRSGRDYPKAALLKTALDACAGLVPPDGVDEKSLEALRDARAMAIALIFRSLRWSPYGPA</sequence>
<protein>
    <submittedName>
        <fullName evidence="2">tRNA nucleotidyltransferase</fullName>
    </submittedName>
</protein>
<proteinExistence type="predicted"/>
<dbReference type="InterPro" id="IPR050124">
    <property type="entry name" value="tRNA_CCA-adding_enzyme"/>
</dbReference>
<dbReference type="SUPFAM" id="SSF81891">
    <property type="entry name" value="Poly A polymerase C-terminal region-like"/>
    <property type="match status" value="1"/>
</dbReference>
<accession>A0A7W4J6E3</accession>
<comment type="caution">
    <text evidence="2">The sequence shown here is derived from an EMBL/GenBank/DDBJ whole genome shotgun (WGS) entry which is preliminary data.</text>
</comment>